<dbReference type="Pfam" id="PF05648">
    <property type="entry name" value="PEX11"/>
    <property type="match status" value="1"/>
</dbReference>
<comment type="caution">
    <text evidence="5">The sequence shown here is derived from an EMBL/GenBank/DDBJ whole genome shotgun (WGS) entry which is preliminary data.</text>
</comment>
<name>A0ABD0LEB2_9CAEN</name>
<keyword evidence="2" id="KW-0472">Membrane</keyword>
<dbReference type="PANTHER" id="PTHR12652:SF50">
    <property type="entry name" value="PEROXIN 11"/>
    <property type="match status" value="1"/>
</dbReference>
<evidence type="ECO:0000256" key="3">
    <source>
        <dbReference type="ARBA" id="ARBA00023140"/>
    </source>
</evidence>
<evidence type="ECO:0000256" key="4">
    <source>
        <dbReference type="ARBA" id="ARBA00046271"/>
    </source>
</evidence>
<keyword evidence="6" id="KW-1185">Reference proteome</keyword>
<evidence type="ECO:0008006" key="7">
    <source>
        <dbReference type="Google" id="ProtNLM"/>
    </source>
</evidence>
<dbReference type="InterPro" id="IPR008733">
    <property type="entry name" value="PEX11"/>
</dbReference>
<keyword evidence="3" id="KW-0576">Peroxisome</keyword>
<accession>A0ABD0LEB2</accession>
<dbReference type="PANTHER" id="PTHR12652">
    <property type="entry name" value="PEROXISOMAL BIOGENESIS FACTOR 11"/>
    <property type="match status" value="1"/>
</dbReference>
<evidence type="ECO:0000256" key="2">
    <source>
        <dbReference type="ARBA" id="ARBA00023136"/>
    </source>
</evidence>
<dbReference type="Proteomes" id="UP001519460">
    <property type="component" value="Unassembled WGS sequence"/>
</dbReference>
<protein>
    <recommendedName>
        <fullName evidence="7">Peroxisomal biogenesis factor 11</fullName>
    </recommendedName>
</protein>
<dbReference type="AlphaFoldDB" id="A0ABD0LEB2"/>
<dbReference type="GO" id="GO:0007031">
    <property type="term" value="P:peroxisome organization"/>
    <property type="evidence" value="ECO:0007669"/>
    <property type="project" value="UniProtKB-KW"/>
</dbReference>
<reference evidence="5 6" key="1">
    <citation type="journal article" date="2023" name="Sci. Data">
        <title>Genome assembly of the Korean intertidal mud-creeper Batillaria attramentaria.</title>
        <authorList>
            <person name="Patra A.K."/>
            <person name="Ho P.T."/>
            <person name="Jun S."/>
            <person name="Lee S.J."/>
            <person name="Kim Y."/>
            <person name="Won Y.J."/>
        </authorList>
    </citation>
    <scope>NUCLEOTIDE SEQUENCE [LARGE SCALE GENOMIC DNA]</scope>
    <source>
        <strain evidence="5">Wonlab-2016</strain>
    </source>
</reference>
<proteinExistence type="predicted"/>
<keyword evidence="1" id="KW-0962">Peroxisome biogenesis</keyword>
<evidence type="ECO:0000313" key="5">
    <source>
        <dbReference type="EMBL" id="KAK7497548.1"/>
    </source>
</evidence>
<gene>
    <name evidence="5" type="ORF">BaRGS_00011188</name>
</gene>
<evidence type="ECO:0000256" key="1">
    <source>
        <dbReference type="ARBA" id="ARBA00022593"/>
    </source>
</evidence>
<dbReference type="EMBL" id="JACVVK020000057">
    <property type="protein sequence ID" value="KAK7497548.1"/>
    <property type="molecule type" value="Genomic_DNA"/>
</dbReference>
<dbReference type="GO" id="GO:0005778">
    <property type="term" value="C:peroxisomal membrane"/>
    <property type="evidence" value="ECO:0007669"/>
    <property type="project" value="UniProtKB-SubCell"/>
</dbReference>
<comment type="subcellular location">
    <subcellularLocation>
        <location evidence="4">Peroxisome membrane</location>
    </subcellularLocation>
</comment>
<evidence type="ECO:0000313" key="6">
    <source>
        <dbReference type="Proteomes" id="UP001519460"/>
    </source>
</evidence>
<sequence>MSAVPSLPRAIVKFQSNTKARDKIFRIVQYGSRFIVWYLTRQSAGGHTLTKKLQKLEAALGLSRKLFRMGNSLELAQKVLDALTLRDPVLRQLAATAESFKTIWLLLDHALWFGKVELIKINLPAVSRWAAWSWLIGLAASVSYNILKLSHQQTQLDTVKLQMETLGRYDLADSLKTEMHIHRLSFWRHFCDLFIPLSSLQYVNPGLGAFCGLLSSVIGFQLEWEKHIKPFKPR</sequence>
<organism evidence="5 6">
    <name type="scientific">Batillaria attramentaria</name>
    <dbReference type="NCBI Taxonomy" id="370345"/>
    <lineage>
        <taxon>Eukaryota</taxon>
        <taxon>Metazoa</taxon>
        <taxon>Spiralia</taxon>
        <taxon>Lophotrochozoa</taxon>
        <taxon>Mollusca</taxon>
        <taxon>Gastropoda</taxon>
        <taxon>Caenogastropoda</taxon>
        <taxon>Sorbeoconcha</taxon>
        <taxon>Cerithioidea</taxon>
        <taxon>Batillariidae</taxon>
        <taxon>Batillaria</taxon>
    </lineage>
</organism>